<evidence type="ECO:0000313" key="3">
    <source>
        <dbReference type="Proteomes" id="UP000240476"/>
    </source>
</evidence>
<dbReference type="Proteomes" id="UP000240476">
    <property type="component" value="Unassembled WGS sequence"/>
</dbReference>
<organism evidence="2 3">
    <name type="scientific">Pseudomonas palleroniana</name>
    <dbReference type="NCBI Taxonomy" id="191390"/>
    <lineage>
        <taxon>Bacteria</taxon>
        <taxon>Pseudomonadati</taxon>
        <taxon>Pseudomonadota</taxon>
        <taxon>Gammaproteobacteria</taxon>
        <taxon>Pseudomonadales</taxon>
        <taxon>Pseudomonadaceae</taxon>
        <taxon>Pseudomonas</taxon>
    </lineage>
</organism>
<comment type="caution">
    <text evidence="2">The sequence shown here is derived from an EMBL/GenBank/DDBJ whole genome shotgun (WGS) entry which is preliminary data.</text>
</comment>
<evidence type="ECO:0000313" key="4">
    <source>
        <dbReference type="Proteomes" id="UP000423257"/>
    </source>
</evidence>
<sequence length="373" mass="42516">MKSFPISCPNTTLGIWYLNMNNYTPFLKTKTNEIGALKVLHPTLKPFIAPFFDFPMKKGLNEQSLKKSIDGTHKKIKTHLKEYRNFYLDNFDVPDAITISGQDNYNYIIDKFSDTTFIPVIAIERTPQRNDAVFNAKIAGKIKSDIIALRVQPEDFQHYTTTKLEIQTLVRKCPPNFTSMILILDNRICRTCDTTKRAGELINFIIAIKRDYSFSKIIITGSSIPASIKEILEVGHEISLPRSELAIHKKVVAHHELSDIELGDYTIVSPNFSEIDIPPESMRNVTAPKILYAFEDFQYVIRGNGLKNHPRGNQQYNDMAKILVAKNFYRTPPYSWGDNYLNDKANSHGTLVTPSSILNPTINAHITFMLQKP</sequence>
<dbReference type="Pfam" id="PF14350">
    <property type="entry name" value="Beta_protein"/>
    <property type="match status" value="1"/>
</dbReference>
<dbReference type="AlphaFoldDB" id="A0A2T4FLU7"/>
<dbReference type="EMBL" id="PYWX01000053">
    <property type="protein sequence ID" value="PTC24379.1"/>
    <property type="molecule type" value="Genomic_DNA"/>
</dbReference>
<gene>
    <name evidence="2" type="ORF">C9383_19165</name>
    <name evidence="1" type="ORF">F7R03_11175</name>
</gene>
<dbReference type="InterPro" id="IPR025683">
    <property type="entry name" value="Protein_beta"/>
</dbReference>
<evidence type="ECO:0000313" key="2">
    <source>
        <dbReference type="EMBL" id="PTC24379.1"/>
    </source>
</evidence>
<protein>
    <recommendedName>
        <fullName evidence="5">Beta protein</fullName>
    </recommendedName>
</protein>
<name>A0A2T4FLU7_9PSED</name>
<keyword evidence="3" id="KW-1185">Reference proteome</keyword>
<evidence type="ECO:0008006" key="5">
    <source>
        <dbReference type="Google" id="ProtNLM"/>
    </source>
</evidence>
<dbReference type="EMBL" id="VZPQ01000005">
    <property type="protein sequence ID" value="KAB0567550.1"/>
    <property type="molecule type" value="Genomic_DNA"/>
</dbReference>
<reference evidence="2 3" key="1">
    <citation type="submission" date="2018-03" db="EMBL/GenBank/DDBJ databases">
        <title>Draft genome sequence of the type strain of Pseudomonas palleroniana LMG 23076, isolated from rice in Cameroon.</title>
        <authorList>
            <person name="Tambong J.T."/>
        </authorList>
    </citation>
    <scope>NUCLEOTIDE SEQUENCE [LARGE SCALE GENOMIC DNA]</scope>
    <source>
        <strain evidence="2 3">LMG 23076</strain>
    </source>
</reference>
<proteinExistence type="predicted"/>
<accession>A0A2T4FLU7</accession>
<dbReference type="Proteomes" id="UP000423257">
    <property type="component" value="Unassembled WGS sequence"/>
</dbReference>
<evidence type="ECO:0000313" key="1">
    <source>
        <dbReference type="EMBL" id="KAB0567550.1"/>
    </source>
</evidence>
<reference evidence="1 4" key="2">
    <citation type="submission" date="2019-09" db="EMBL/GenBank/DDBJ databases">
        <title>Draft genome sequences of 48 bacterial type strains from the CCUG.</title>
        <authorList>
            <person name="Tunovic T."/>
            <person name="Pineiro-Iglesias B."/>
            <person name="Unosson C."/>
            <person name="Inganas E."/>
            <person name="Ohlen M."/>
            <person name="Cardew S."/>
            <person name="Jensie-Markopoulos S."/>
            <person name="Salva-Serra F."/>
            <person name="Jaen-Luchoro D."/>
            <person name="Karlsson R."/>
            <person name="Svensson-Stadler L."/>
            <person name="Chun J."/>
            <person name="Moore E."/>
        </authorList>
    </citation>
    <scope>NUCLEOTIDE SEQUENCE [LARGE SCALE GENOMIC DNA]</scope>
    <source>
        <strain evidence="1 4">CCUG 51524</strain>
    </source>
</reference>